<evidence type="ECO:0000256" key="1">
    <source>
        <dbReference type="SAM" id="MobiDB-lite"/>
    </source>
</evidence>
<proteinExistence type="predicted"/>
<evidence type="ECO:0000313" key="2">
    <source>
        <dbReference type="EMBL" id="GAU31148.1"/>
    </source>
</evidence>
<accession>A0A2Z6MGW5</accession>
<dbReference type="Proteomes" id="UP000242715">
    <property type="component" value="Unassembled WGS sequence"/>
</dbReference>
<evidence type="ECO:0008006" key="4">
    <source>
        <dbReference type="Google" id="ProtNLM"/>
    </source>
</evidence>
<dbReference type="OrthoDB" id="10473174at2759"/>
<keyword evidence="3" id="KW-1185">Reference proteome</keyword>
<sequence>MIRSSNSIVRLLSSHLIRDSCKSIYQGVFHRVIGGGGVGRLHVINLNNQVLPNTSIRGLASMPRDDDDDDDDDEDDDVIDPKGDYAIYAEEDDVVDDVDDVIDPDDDYTIDDEGMSDEERFQLTEADFQRGFKDYCKKRGKTFSSEVDKLNMFKWYRAHYIYARDFPCNRGWKSRWEKLRCANLLDAM</sequence>
<dbReference type="AlphaFoldDB" id="A0A2Z6MGW5"/>
<feature type="region of interest" description="Disordered" evidence="1">
    <location>
        <begin position="57"/>
        <end position="81"/>
    </location>
</feature>
<organism evidence="2 3">
    <name type="scientific">Trifolium subterraneum</name>
    <name type="common">Subterranean clover</name>
    <dbReference type="NCBI Taxonomy" id="3900"/>
    <lineage>
        <taxon>Eukaryota</taxon>
        <taxon>Viridiplantae</taxon>
        <taxon>Streptophyta</taxon>
        <taxon>Embryophyta</taxon>
        <taxon>Tracheophyta</taxon>
        <taxon>Spermatophyta</taxon>
        <taxon>Magnoliopsida</taxon>
        <taxon>eudicotyledons</taxon>
        <taxon>Gunneridae</taxon>
        <taxon>Pentapetalae</taxon>
        <taxon>rosids</taxon>
        <taxon>fabids</taxon>
        <taxon>Fabales</taxon>
        <taxon>Fabaceae</taxon>
        <taxon>Papilionoideae</taxon>
        <taxon>50 kb inversion clade</taxon>
        <taxon>NPAAA clade</taxon>
        <taxon>Hologalegina</taxon>
        <taxon>IRL clade</taxon>
        <taxon>Trifolieae</taxon>
        <taxon>Trifolium</taxon>
    </lineage>
</organism>
<feature type="compositionally biased region" description="Acidic residues" evidence="1">
    <location>
        <begin position="65"/>
        <end position="78"/>
    </location>
</feature>
<dbReference type="EMBL" id="DF973447">
    <property type="protein sequence ID" value="GAU31148.1"/>
    <property type="molecule type" value="Genomic_DNA"/>
</dbReference>
<gene>
    <name evidence="2" type="ORF">TSUD_315720</name>
</gene>
<evidence type="ECO:0000313" key="3">
    <source>
        <dbReference type="Proteomes" id="UP000242715"/>
    </source>
</evidence>
<protein>
    <recommendedName>
        <fullName evidence="4">Cathepsin propeptide inhibitor domain-containing protein</fullName>
    </recommendedName>
</protein>
<name>A0A2Z6MGW5_TRISU</name>
<reference evidence="3" key="1">
    <citation type="journal article" date="2017" name="Front. Plant Sci.">
        <title>Climate Clever Clovers: New Paradigm to Reduce the Environmental Footprint of Ruminants by Breeding Low Methanogenic Forages Utilizing Haplotype Variation.</title>
        <authorList>
            <person name="Kaur P."/>
            <person name="Appels R."/>
            <person name="Bayer P.E."/>
            <person name="Keeble-Gagnere G."/>
            <person name="Wang J."/>
            <person name="Hirakawa H."/>
            <person name="Shirasawa K."/>
            <person name="Vercoe P."/>
            <person name="Stefanova K."/>
            <person name="Durmic Z."/>
            <person name="Nichols P."/>
            <person name="Revell C."/>
            <person name="Isobe S.N."/>
            <person name="Edwards D."/>
            <person name="Erskine W."/>
        </authorList>
    </citation>
    <scope>NUCLEOTIDE SEQUENCE [LARGE SCALE GENOMIC DNA]</scope>
    <source>
        <strain evidence="3">cv. Daliak</strain>
    </source>
</reference>